<dbReference type="InterPro" id="IPR011057">
    <property type="entry name" value="Mss4-like_sf"/>
</dbReference>
<proteinExistence type="inferred from homology"/>
<evidence type="ECO:0000259" key="5">
    <source>
        <dbReference type="PROSITE" id="PS51891"/>
    </source>
</evidence>
<dbReference type="GO" id="GO:0016846">
    <property type="term" value="F:carbon-sulfur lyase activity"/>
    <property type="evidence" value="ECO:0007669"/>
    <property type="project" value="InterPro"/>
</dbReference>
<dbReference type="PANTHER" id="PTHR33337:SF40">
    <property type="entry name" value="CENP-V_GFA DOMAIN-CONTAINING PROTEIN-RELATED"/>
    <property type="match status" value="1"/>
</dbReference>
<evidence type="ECO:0000256" key="2">
    <source>
        <dbReference type="ARBA" id="ARBA00022723"/>
    </source>
</evidence>
<evidence type="ECO:0000256" key="4">
    <source>
        <dbReference type="ARBA" id="ARBA00023239"/>
    </source>
</evidence>
<keyword evidence="3" id="KW-0862">Zinc</keyword>
<dbReference type="Gene3D" id="3.90.1590.10">
    <property type="entry name" value="glutathione-dependent formaldehyde- activating enzyme (gfa)"/>
    <property type="match status" value="1"/>
</dbReference>
<comment type="similarity">
    <text evidence="1">Belongs to the Gfa family.</text>
</comment>
<keyword evidence="4" id="KW-0456">Lyase</keyword>
<name>A0A0C2T9W9_AMAMK</name>
<dbReference type="InterPro" id="IPR006913">
    <property type="entry name" value="CENP-V/GFA"/>
</dbReference>
<dbReference type="HOGENOM" id="CLU_055491_3_6_1"/>
<evidence type="ECO:0000256" key="1">
    <source>
        <dbReference type="ARBA" id="ARBA00005495"/>
    </source>
</evidence>
<dbReference type="PANTHER" id="PTHR33337">
    <property type="entry name" value="GFA DOMAIN-CONTAINING PROTEIN"/>
    <property type="match status" value="1"/>
</dbReference>
<dbReference type="OrthoDB" id="428768at2759"/>
<sequence length="132" mass="14331">MPHKGHCLCGATTITVNAEPEFNIICHCEDCRRTNGSAFSSQVLAPAASTTIEGSYKTFEVQVPSGLVVTRWFCSGCGSHLMHRSAFTGDNLCVQTGNVDEFTKLPIGMELFTKDRWPSIPPIPGAQQVETI</sequence>
<dbReference type="InParanoid" id="A0A0C2T9W9"/>
<dbReference type="EMBL" id="KN818259">
    <property type="protein sequence ID" value="KIL63469.1"/>
    <property type="molecule type" value="Genomic_DNA"/>
</dbReference>
<evidence type="ECO:0000256" key="3">
    <source>
        <dbReference type="ARBA" id="ARBA00022833"/>
    </source>
</evidence>
<evidence type="ECO:0000313" key="7">
    <source>
        <dbReference type="Proteomes" id="UP000054549"/>
    </source>
</evidence>
<accession>A0A0C2T9W9</accession>
<dbReference type="Proteomes" id="UP000054549">
    <property type="component" value="Unassembled WGS sequence"/>
</dbReference>
<keyword evidence="2" id="KW-0479">Metal-binding</keyword>
<keyword evidence="7" id="KW-1185">Reference proteome</keyword>
<dbReference type="AlphaFoldDB" id="A0A0C2T9W9"/>
<protein>
    <recommendedName>
        <fullName evidence="5">CENP-V/GFA domain-containing protein</fullName>
    </recommendedName>
</protein>
<reference evidence="6 7" key="1">
    <citation type="submission" date="2014-04" db="EMBL/GenBank/DDBJ databases">
        <title>Evolutionary Origins and Diversification of the Mycorrhizal Mutualists.</title>
        <authorList>
            <consortium name="DOE Joint Genome Institute"/>
            <consortium name="Mycorrhizal Genomics Consortium"/>
            <person name="Kohler A."/>
            <person name="Kuo A."/>
            <person name="Nagy L.G."/>
            <person name="Floudas D."/>
            <person name="Copeland A."/>
            <person name="Barry K.W."/>
            <person name="Cichocki N."/>
            <person name="Veneault-Fourrey C."/>
            <person name="LaButti K."/>
            <person name="Lindquist E.A."/>
            <person name="Lipzen A."/>
            <person name="Lundell T."/>
            <person name="Morin E."/>
            <person name="Murat C."/>
            <person name="Riley R."/>
            <person name="Ohm R."/>
            <person name="Sun H."/>
            <person name="Tunlid A."/>
            <person name="Henrissat B."/>
            <person name="Grigoriev I.V."/>
            <person name="Hibbett D.S."/>
            <person name="Martin F."/>
        </authorList>
    </citation>
    <scope>NUCLEOTIDE SEQUENCE [LARGE SCALE GENOMIC DNA]</scope>
    <source>
        <strain evidence="6 7">Koide BX008</strain>
    </source>
</reference>
<dbReference type="Pfam" id="PF04828">
    <property type="entry name" value="GFA"/>
    <property type="match status" value="1"/>
</dbReference>
<organism evidence="6 7">
    <name type="scientific">Amanita muscaria (strain Koide BX008)</name>
    <dbReference type="NCBI Taxonomy" id="946122"/>
    <lineage>
        <taxon>Eukaryota</taxon>
        <taxon>Fungi</taxon>
        <taxon>Dikarya</taxon>
        <taxon>Basidiomycota</taxon>
        <taxon>Agaricomycotina</taxon>
        <taxon>Agaricomycetes</taxon>
        <taxon>Agaricomycetidae</taxon>
        <taxon>Agaricales</taxon>
        <taxon>Pluteineae</taxon>
        <taxon>Amanitaceae</taxon>
        <taxon>Amanita</taxon>
    </lineage>
</organism>
<dbReference type="STRING" id="946122.A0A0C2T9W9"/>
<dbReference type="SUPFAM" id="SSF51316">
    <property type="entry name" value="Mss4-like"/>
    <property type="match status" value="1"/>
</dbReference>
<evidence type="ECO:0000313" key="6">
    <source>
        <dbReference type="EMBL" id="KIL63469.1"/>
    </source>
</evidence>
<dbReference type="GO" id="GO:0046872">
    <property type="term" value="F:metal ion binding"/>
    <property type="evidence" value="ECO:0007669"/>
    <property type="project" value="UniProtKB-KW"/>
</dbReference>
<gene>
    <name evidence="6" type="ORF">M378DRAFT_79755</name>
</gene>
<dbReference type="PROSITE" id="PS51891">
    <property type="entry name" value="CENP_V_GFA"/>
    <property type="match status" value="1"/>
</dbReference>
<feature type="domain" description="CENP-V/GFA" evidence="5">
    <location>
        <begin position="3"/>
        <end position="118"/>
    </location>
</feature>